<sequence>MLNQPAQNDRITFVSEFNSNHVRLKILSNVSATRTLAGGLPSPPKTAPNSASETLRGRCVCGARLHRSSATSDSRRRAPVGKKSTVDSHRHPHVHHPQPLFTQPPDPCQLLHGITSSPDLYSLLDLLHHSEPYLNLRHLDAALNRLARFTSATHNDTPPTSPSSPIHTSSSSSSARATALRLLSLILPAHAASLSPRDAASLLSSLSRLHLPPPAPLAALLTSSLLSQLPAASLRDRVALLHAAAALRLVLPAGAVGALLGSMEGELGRLGKPQDVSMALWALARLGFRPPARWLSRLLARLPPHRLADWGPQALANTAWALAKMGWAPGAGARWAM</sequence>
<accession>A0AAD3HQN3</accession>
<evidence type="ECO:0000313" key="2">
    <source>
        <dbReference type="EMBL" id="GFR49578.1"/>
    </source>
</evidence>
<reference evidence="2 3" key="1">
    <citation type="journal article" date="2021" name="Sci. Rep.">
        <title>Genome sequencing of the multicellular alga Astrephomene provides insights into convergent evolution of germ-soma differentiation.</title>
        <authorList>
            <person name="Yamashita S."/>
            <person name="Yamamoto K."/>
            <person name="Matsuzaki R."/>
            <person name="Suzuki S."/>
            <person name="Yamaguchi H."/>
            <person name="Hirooka S."/>
            <person name="Minakuchi Y."/>
            <person name="Miyagishima S."/>
            <person name="Kawachi M."/>
            <person name="Toyoda A."/>
            <person name="Nozaki H."/>
        </authorList>
    </citation>
    <scope>NUCLEOTIDE SEQUENCE [LARGE SCALE GENOMIC DNA]</scope>
    <source>
        <strain evidence="2 3">NIES-4017</strain>
    </source>
</reference>
<dbReference type="Proteomes" id="UP001054857">
    <property type="component" value="Unassembled WGS sequence"/>
</dbReference>
<dbReference type="EMBL" id="BMAR01000031">
    <property type="protein sequence ID" value="GFR49578.1"/>
    <property type="molecule type" value="Genomic_DNA"/>
</dbReference>
<name>A0AAD3HQN3_9CHLO</name>
<dbReference type="AlphaFoldDB" id="A0AAD3HQN3"/>
<feature type="region of interest" description="Disordered" evidence="1">
    <location>
        <begin position="66"/>
        <end position="103"/>
    </location>
</feature>
<gene>
    <name evidence="2" type="ORF">Agub_g11644</name>
</gene>
<comment type="caution">
    <text evidence="2">The sequence shown here is derived from an EMBL/GenBank/DDBJ whole genome shotgun (WGS) entry which is preliminary data.</text>
</comment>
<evidence type="ECO:0000313" key="3">
    <source>
        <dbReference type="Proteomes" id="UP001054857"/>
    </source>
</evidence>
<evidence type="ECO:0000256" key="1">
    <source>
        <dbReference type="SAM" id="MobiDB-lite"/>
    </source>
</evidence>
<keyword evidence="3" id="KW-1185">Reference proteome</keyword>
<feature type="region of interest" description="Disordered" evidence="1">
    <location>
        <begin position="152"/>
        <end position="171"/>
    </location>
</feature>
<proteinExistence type="predicted"/>
<organism evidence="2 3">
    <name type="scientific">Astrephomene gubernaculifera</name>
    <dbReference type="NCBI Taxonomy" id="47775"/>
    <lineage>
        <taxon>Eukaryota</taxon>
        <taxon>Viridiplantae</taxon>
        <taxon>Chlorophyta</taxon>
        <taxon>core chlorophytes</taxon>
        <taxon>Chlorophyceae</taxon>
        <taxon>CS clade</taxon>
        <taxon>Chlamydomonadales</taxon>
        <taxon>Astrephomenaceae</taxon>
        <taxon>Astrephomene</taxon>
    </lineage>
</organism>
<feature type="non-terminal residue" evidence="2">
    <location>
        <position position="337"/>
    </location>
</feature>
<protein>
    <submittedName>
        <fullName evidence="2">Uncharacterized protein</fullName>
    </submittedName>
</protein>